<dbReference type="KEGG" id="xfs:D934_06335"/>
<reference evidence="1 2" key="1">
    <citation type="submission" date="2013-08" db="EMBL/GenBank/DDBJ databases">
        <authorList>
            <person name="Stouthamer R."/>
            <person name="Nunney L."/>
        </authorList>
    </citation>
    <scope>NUCLEOTIDE SEQUENCE [LARGE SCALE GENOMIC DNA]</scope>
    <source>
        <strain evidence="2">ann-1</strain>
    </source>
</reference>
<sequence length="183" mass="20874">MTFQHTCPTFPAKINAGCSLQISLALKNYPWPDWTLHCLLRGPASLDLTAQGENTTHRFNIPAADTAQWTPGDYLYQLRAEHSPQTIEIKRGKLRVEPDFASLPQGYDGRSDNQRALDAINAVLQKRATQDQQRYRINNRELWRTPIAELLKLRTFYAVAVQRETPTDTPRSWGNIVPVRFVG</sequence>
<proteinExistence type="predicted"/>
<evidence type="ECO:0000313" key="2">
    <source>
        <dbReference type="Proteomes" id="UP000027215"/>
    </source>
</evidence>
<gene>
    <name evidence="1" type="ORF">D934_06335</name>
</gene>
<organism evidence="1 2">
    <name type="scientific">Xylella fastidiosa subsp. sandyi Ann-1</name>
    <dbReference type="NCBI Taxonomy" id="155920"/>
    <lineage>
        <taxon>Bacteria</taxon>
        <taxon>Pseudomonadati</taxon>
        <taxon>Pseudomonadota</taxon>
        <taxon>Gammaproteobacteria</taxon>
        <taxon>Lysobacterales</taxon>
        <taxon>Lysobacteraceae</taxon>
        <taxon>Xylella</taxon>
    </lineage>
</organism>
<dbReference type="PATRIC" id="fig|155920.8.peg.1484"/>
<dbReference type="AlphaFoldDB" id="A0A060H347"/>
<evidence type="ECO:0000313" key="1">
    <source>
        <dbReference type="EMBL" id="AIC09958.1"/>
    </source>
</evidence>
<dbReference type="EMBL" id="CP006696">
    <property type="protein sequence ID" value="AIC09958.1"/>
    <property type="molecule type" value="Genomic_DNA"/>
</dbReference>
<dbReference type="RefSeq" id="WP_020852854.1">
    <property type="nucleotide sequence ID" value="NZ_CP006696.1"/>
</dbReference>
<protein>
    <submittedName>
        <fullName evidence="1">Uncharacterized protein</fullName>
    </submittedName>
</protein>
<name>A0A060H347_XYLFS</name>
<dbReference type="Proteomes" id="UP000027215">
    <property type="component" value="Chromosome"/>
</dbReference>
<accession>A0A060H347</accession>
<dbReference type="HOGENOM" id="CLU_127168_0_0_6"/>